<dbReference type="PROSITE" id="PS50157">
    <property type="entry name" value="ZINC_FINGER_C2H2_2"/>
    <property type="match status" value="2"/>
</dbReference>
<evidence type="ECO:0000313" key="4">
    <source>
        <dbReference type="EMBL" id="CAK9173225.1"/>
    </source>
</evidence>
<sequence>MERHKCKLCYKRFTSGKALGGHMRTHLATLPIPPKTPPPQLGERTESASSLSSSEEKEDRESDEKMLVYGLRENPKKSFRVVDPEFWDAGSIVQDRESETESVRNPTRRRSKRTGKMCVAEAENQELKKPKLGKPSSTQSMTELEPVSSVSNTSPEEDVALCLMMLSRDVWSSEDSEAMKLSQTRTCNKVSSSFQALGGHRTSQKKIKKCFEDHEGESKQLRNVPSKNKKDHSMDKTLTIVGSKNLHQKVHECPFCGRVFGSGQALGGHKRSHLLGSSTTASNSTKLGDSLTDPKTAKFGVCFIDLNLPAPMEDEAYSQQELSVCSL</sequence>
<keyword evidence="1" id="KW-0863">Zinc-finger</keyword>
<gene>
    <name evidence="4" type="ORF">ILEXP_LOCUS42963</name>
</gene>
<name>A0ABC8TUR2_9AQUA</name>
<dbReference type="PROSITE" id="PS00028">
    <property type="entry name" value="ZINC_FINGER_C2H2_1"/>
    <property type="match status" value="2"/>
</dbReference>
<dbReference type="EMBL" id="CAUOFW020006168">
    <property type="protein sequence ID" value="CAK9173225.1"/>
    <property type="molecule type" value="Genomic_DNA"/>
</dbReference>
<keyword evidence="5" id="KW-1185">Reference proteome</keyword>
<feature type="domain" description="C2H2-type" evidence="3">
    <location>
        <begin position="251"/>
        <end position="273"/>
    </location>
</feature>
<dbReference type="InterPro" id="IPR036236">
    <property type="entry name" value="Znf_C2H2_sf"/>
</dbReference>
<feature type="region of interest" description="Disordered" evidence="2">
    <location>
        <begin position="214"/>
        <end position="233"/>
    </location>
</feature>
<evidence type="ECO:0000256" key="2">
    <source>
        <dbReference type="SAM" id="MobiDB-lite"/>
    </source>
</evidence>
<organism evidence="4 5">
    <name type="scientific">Ilex paraguariensis</name>
    <name type="common">yerba mate</name>
    <dbReference type="NCBI Taxonomy" id="185542"/>
    <lineage>
        <taxon>Eukaryota</taxon>
        <taxon>Viridiplantae</taxon>
        <taxon>Streptophyta</taxon>
        <taxon>Embryophyta</taxon>
        <taxon>Tracheophyta</taxon>
        <taxon>Spermatophyta</taxon>
        <taxon>Magnoliopsida</taxon>
        <taxon>eudicotyledons</taxon>
        <taxon>Gunneridae</taxon>
        <taxon>Pentapetalae</taxon>
        <taxon>asterids</taxon>
        <taxon>campanulids</taxon>
        <taxon>Aquifoliales</taxon>
        <taxon>Aquifoliaceae</taxon>
        <taxon>Ilex</taxon>
    </lineage>
</organism>
<keyword evidence="1" id="KW-0862">Zinc</keyword>
<reference evidence="4 5" key="1">
    <citation type="submission" date="2024-02" db="EMBL/GenBank/DDBJ databases">
        <authorList>
            <person name="Vignale AGUSTIN F."/>
            <person name="Sosa J E."/>
            <person name="Modenutti C."/>
        </authorList>
    </citation>
    <scope>NUCLEOTIDE SEQUENCE [LARGE SCALE GENOMIC DNA]</scope>
</reference>
<evidence type="ECO:0000313" key="5">
    <source>
        <dbReference type="Proteomes" id="UP001642360"/>
    </source>
</evidence>
<keyword evidence="1" id="KW-0479">Metal-binding</keyword>
<proteinExistence type="predicted"/>
<evidence type="ECO:0000256" key="1">
    <source>
        <dbReference type="PROSITE-ProRule" id="PRU00042"/>
    </source>
</evidence>
<dbReference type="InterPro" id="IPR044303">
    <property type="entry name" value="ZAT1/4/9"/>
</dbReference>
<dbReference type="Proteomes" id="UP001642360">
    <property type="component" value="Unassembled WGS sequence"/>
</dbReference>
<feature type="region of interest" description="Disordered" evidence="2">
    <location>
        <begin position="93"/>
        <end position="153"/>
    </location>
</feature>
<accession>A0ABC8TUR2</accession>
<dbReference type="SUPFAM" id="SSF57667">
    <property type="entry name" value="beta-beta-alpha zinc fingers"/>
    <property type="match status" value="1"/>
</dbReference>
<feature type="compositionally biased region" description="Basic residues" evidence="2">
    <location>
        <begin position="106"/>
        <end position="115"/>
    </location>
</feature>
<dbReference type="PANTHER" id="PTHR46326">
    <property type="entry name" value="ZINC FINGER PROTEIN ZAT1-RELATED"/>
    <property type="match status" value="1"/>
</dbReference>
<evidence type="ECO:0000259" key="3">
    <source>
        <dbReference type="PROSITE" id="PS50157"/>
    </source>
</evidence>
<protein>
    <recommendedName>
        <fullName evidence="3">C2H2-type domain-containing protein</fullName>
    </recommendedName>
</protein>
<dbReference type="GO" id="GO:0008270">
    <property type="term" value="F:zinc ion binding"/>
    <property type="evidence" value="ECO:0007669"/>
    <property type="project" value="UniProtKB-KW"/>
</dbReference>
<feature type="compositionally biased region" description="Pro residues" evidence="2">
    <location>
        <begin position="31"/>
        <end position="40"/>
    </location>
</feature>
<feature type="compositionally biased region" description="Basic and acidic residues" evidence="2">
    <location>
        <begin position="54"/>
        <end position="64"/>
    </location>
</feature>
<dbReference type="AlphaFoldDB" id="A0ABC8TUR2"/>
<dbReference type="PANTHER" id="PTHR46326:SF8">
    <property type="entry name" value="C2H2-LIKE ZINC FINGER PROTEIN"/>
    <property type="match status" value="1"/>
</dbReference>
<dbReference type="InterPro" id="IPR013087">
    <property type="entry name" value="Znf_C2H2_type"/>
</dbReference>
<feature type="region of interest" description="Disordered" evidence="2">
    <location>
        <begin position="24"/>
        <end position="64"/>
    </location>
</feature>
<dbReference type="Pfam" id="PF13912">
    <property type="entry name" value="zf-C2H2_6"/>
    <property type="match status" value="3"/>
</dbReference>
<feature type="domain" description="C2H2-type" evidence="3">
    <location>
        <begin position="4"/>
        <end position="31"/>
    </location>
</feature>
<dbReference type="SMART" id="SM00355">
    <property type="entry name" value="ZnF_C2H2"/>
    <property type="match status" value="2"/>
</dbReference>
<comment type="caution">
    <text evidence="4">The sequence shown here is derived from an EMBL/GenBank/DDBJ whole genome shotgun (WGS) entry which is preliminary data.</text>
</comment>
<feature type="compositionally biased region" description="Polar residues" evidence="2">
    <location>
        <begin position="135"/>
        <end position="153"/>
    </location>
</feature>